<gene>
    <name evidence="1" type="ordered locus">Sgly_1070</name>
</gene>
<evidence type="ECO:0000313" key="2">
    <source>
        <dbReference type="Proteomes" id="UP000007488"/>
    </source>
</evidence>
<dbReference type="EMBL" id="CP002547">
    <property type="protein sequence ID" value="ADY55396.1"/>
    <property type="molecule type" value="Genomic_DNA"/>
</dbReference>
<protein>
    <recommendedName>
        <fullName evidence="3">DUF2922 domain-containing protein</fullName>
    </recommendedName>
</protein>
<accession>F0STV6</accession>
<evidence type="ECO:0008006" key="3">
    <source>
        <dbReference type="Google" id="ProtNLM"/>
    </source>
</evidence>
<keyword evidence="2" id="KW-1185">Reference proteome</keyword>
<dbReference type="HOGENOM" id="CLU_3141576_0_0_9"/>
<name>F0STV6_SYNGF</name>
<dbReference type="RefSeq" id="WP_013624266.1">
    <property type="nucleotide sequence ID" value="NC_015172.1"/>
</dbReference>
<dbReference type="Pfam" id="PF11148">
    <property type="entry name" value="DUF2922"/>
    <property type="match status" value="1"/>
</dbReference>
<dbReference type="Proteomes" id="UP000007488">
    <property type="component" value="Chromosome"/>
</dbReference>
<organism evidence="1 2">
    <name type="scientific">Syntrophobotulus glycolicus (strain DSM 8271 / FlGlyR)</name>
    <dbReference type="NCBI Taxonomy" id="645991"/>
    <lineage>
        <taxon>Bacteria</taxon>
        <taxon>Bacillati</taxon>
        <taxon>Bacillota</taxon>
        <taxon>Clostridia</taxon>
        <taxon>Eubacteriales</taxon>
        <taxon>Desulfitobacteriaceae</taxon>
        <taxon>Syntrophobotulus</taxon>
    </lineage>
</organism>
<reference evidence="1 2" key="1">
    <citation type="journal article" date="2011" name="Stand. Genomic Sci.">
        <title>Complete genome sequence of Syntrophobotulus glycolicus type strain (FlGlyR).</title>
        <authorList>
            <person name="Han C."/>
            <person name="Mwirichia R."/>
            <person name="Chertkov O."/>
            <person name="Held B."/>
            <person name="Lapidus A."/>
            <person name="Nolan M."/>
            <person name="Lucas S."/>
            <person name="Hammon N."/>
            <person name="Deshpande S."/>
            <person name="Cheng J.F."/>
            <person name="Tapia R."/>
            <person name="Goodwin L."/>
            <person name="Pitluck S."/>
            <person name="Huntemann M."/>
            <person name="Liolios K."/>
            <person name="Ivanova N."/>
            <person name="Pagani I."/>
            <person name="Mavromatis K."/>
            <person name="Ovchinikova G."/>
            <person name="Pati A."/>
            <person name="Chen A."/>
            <person name="Palaniappan K."/>
            <person name="Land M."/>
            <person name="Hauser L."/>
            <person name="Brambilla E.M."/>
            <person name="Rohde M."/>
            <person name="Spring S."/>
            <person name="Sikorski J."/>
            <person name="Goker M."/>
            <person name="Woyke T."/>
            <person name="Bristow J."/>
            <person name="Eisen J.A."/>
            <person name="Markowitz V."/>
            <person name="Hugenholtz P."/>
            <person name="Kyrpides N.C."/>
            <person name="Klenk H.P."/>
            <person name="Detter J.C."/>
        </authorList>
    </citation>
    <scope>NUCLEOTIDE SEQUENCE [LARGE SCALE GENOMIC DNA]</scope>
    <source>
        <strain evidence="2">DSM 8271 / FlGlyR</strain>
    </source>
</reference>
<evidence type="ECO:0000313" key="1">
    <source>
        <dbReference type="EMBL" id="ADY55396.1"/>
    </source>
</evidence>
<sequence>MATTTNKVLRMVFSTQSGSTFSITLPTPREDLTAAEVEVVIELILSNTR</sequence>
<reference evidence="2" key="2">
    <citation type="submission" date="2011-02" db="EMBL/GenBank/DDBJ databases">
        <title>The complete genome of Syntrophobotulus glycolicus DSM 8271.</title>
        <authorList>
            <person name="Lucas S."/>
            <person name="Copeland A."/>
            <person name="Lapidus A."/>
            <person name="Bruce D."/>
            <person name="Goodwin L."/>
            <person name="Pitluck S."/>
            <person name="Kyrpides N."/>
            <person name="Mavromatis K."/>
            <person name="Pagani I."/>
            <person name="Ivanova N."/>
            <person name="Mikhailova N."/>
            <person name="Chertkov O."/>
            <person name="Held B."/>
            <person name="Detter J.C."/>
            <person name="Tapia R."/>
            <person name="Han C."/>
            <person name="Land M."/>
            <person name="Hauser L."/>
            <person name="Markowitz V."/>
            <person name="Cheng J.-F."/>
            <person name="Hugenholtz P."/>
            <person name="Woyke T."/>
            <person name="Wu D."/>
            <person name="Spring S."/>
            <person name="Schroeder M."/>
            <person name="Brambilla E."/>
            <person name="Klenk H.-P."/>
            <person name="Eisen J.A."/>
        </authorList>
    </citation>
    <scope>NUCLEOTIDE SEQUENCE [LARGE SCALE GENOMIC DNA]</scope>
    <source>
        <strain evidence="2">DSM 8271 / FlGlyR</strain>
    </source>
</reference>
<dbReference type="InterPro" id="IPR021321">
    <property type="entry name" value="DUF2922"/>
</dbReference>
<proteinExistence type="predicted"/>
<dbReference type="OrthoDB" id="9795264at2"/>
<dbReference type="AlphaFoldDB" id="F0STV6"/>
<dbReference type="KEGG" id="sgy:Sgly_1070"/>